<dbReference type="AlphaFoldDB" id="A0A5H2PVP8"/>
<protein>
    <recommendedName>
        <fullName evidence="2">SMI1/KNR4 family protein</fullName>
    </recommendedName>
</protein>
<reference evidence="1" key="1">
    <citation type="submission" date="2018-01" db="EMBL/GenBank/DDBJ databases">
        <title>Complete Genome Sequence of three strains from Ralstonia solanacearum ecotype Moko sequevar IIA-53 from Brazil.</title>
        <authorList>
            <person name="Silva J.R."/>
            <person name="Albuquerque G.M.R."/>
            <person name="Pais A.K.L."/>
            <person name="Silva A.M.F."/>
            <person name="Boiteux M.E.N.F."/>
            <person name="Souza E.B."/>
            <person name="Mariano R.L.R."/>
        </authorList>
    </citation>
    <scope>NUCLEOTIDE SEQUENCE [LARGE SCALE GENOMIC DNA]</scope>
    <source>
        <strain evidence="1">SFC</strain>
        <plasmid evidence="1">unnamed</plasmid>
    </source>
</reference>
<dbReference type="RefSeq" id="WP_080773826.1">
    <property type="nucleotide sequence ID" value="NZ_CDLS01000001.1"/>
</dbReference>
<gene>
    <name evidence="1" type="ORF">C2L97_20725</name>
</gene>
<keyword evidence="1" id="KW-0614">Plasmid</keyword>
<organism evidence="1">
    <name type="scientific">Ralstonia solanacearum</name>
    <name type="common">Pseudomonas solanacearum</name>
    <dbReference type="NCBI Taxonomy" id="305"/>
    <lineage>
        <taxon>Bacteria</taxon>
        <taxon>Pseudomonadati</taxon>
        <taxon>Pseudomonadota</taxon>
        <taxon>Betaproteobacteria</taxon>
        <taxon>Burkholderiales</taxon>
        <taxon>Burkholderiaceae</taxon>
        <taxon>Ralstonia</taxon>
        <taxon>Ralstonia solanacearum species complex</taxon>
    </lineage>
</organism>
<evidence type="ECO:0000313" key="1">
    <source>
        <dbReference type="EMBL" id="AYB58390.1"/>
    </source>
</evidence>
<sequence length="138" mass="15480">MRRFLYDTPLLPEGFSFPSSYLNMALAAHPIDMEPWVFMYENTGASLAYYGAMLQKFPDSPIIPFAMVNDQSGLYNGGWVVLACFDGSDKSGDPRVLIYDYSRPASTPWESVYANFSAWLAMAGDESARYKAERNDEG</sequence>
<accession>A0A5H2PVP8</accession>
<evidence type="ECO:0008006" key="2">
    <source>
        <dbReference type="Google" id="ProtNLM"/>
    </source>
</evidence>
<name>A0A5H2PVP8_RALSL</name>
<geneLocation type="plasmid" evidence="1">
    <name>unnamed</name>
</geneLocation>
<dbReference type="EMBL" id="CP026093">
    <property type="protein sequence ID" value="AYB58390.1"/>
    <property type="molecule type" value="Genomic_DNA"/>
</dbReference>
<proteinExistence type="predicted"/>